<name>A0ABQ7US45_SOLTU</name>
<proteinExistence type="predicted"/>
<dbReference type="Proteomes" id="UP000826656">
    <property type="component" value="Unassembled WGS sequence"/>
</dbReference>
<comment type="caution">
    <text evidence="1">The sequence shown here is derived from an EMBL/GenBank/DDBJ whole genome shotgun (WGS) entry which is preliminary data.</text>
</comment>
<evidence type="ECO:0000313" key="2">
    <source>
        <dbReference type="Proteomes" id="UP000826656"/>
    </source>
</evidence>
<reference evidence="1 2" key="1">
    <citation type="journal article" date="2021" name="bioRxiv">
        <title>Chromosome-scale and haplotype-resolved genome assembly of a tetraploid potato cultivar.</title>
        <authorList>
            <person name="Sun H."/>
            <person name="Jiao W.-B."/>
            <person name="Krause K."/>
            <person name="Campoy J.A."/>
            <person name="Goel M."/>
            <person name="Folz-Donahue K."/>
            <person name="Kukat C."/>
            <person name="Huettel B."/>
            <person name="Schneeberger K."/>
        </authorList>
    </citation>
    <scope>NUCLEOTIDE SEQUENCE [LARGE SCALE GENOMIC DNA]</scope>
    <source>
        <strain evidence="1">SolTubOtavaFocal</strain>
        <tissue evidence="1">Leaves</tissue>
    </source>
</reference>
<protein>
    <submittedName>
        <fullName evidence="1">Uncharacterized protein</fullName>
    </submittedName>
</protein>
<evidence type="ECO:0000313" key="1">
    <source>
        <dbReference type="EMBL" id="KAH0754682.1"/>
    </source>
</evidence>
<accession>A0ABQ7US45</accession>
<dbReference type="EMBL" id="JAIVGD010000018">
    <property type="protein sequence ID" value="KAH0754682.1"/>
    <property type="molecule type" value="Genomic_DNA"/>
</dbReference>
<gene>
    <name evidence="1" type="ORF">KY290_024952</name>
</gene>
<organism evidence="1 2">
    <name type="scientific">Solanum tuberosum</name>
    <name type="common">Potato</name>
    <dbReference type="NCBI Taxonomy" id="4113"/>
    <lineage>
        <taxon>Eukaryota</taxon>
        <taxon>Viridiplantae</taxon>
        <taxon>Streptophyta</taxon>
        <taxon>Embryophyta</taxon>
        <taxon>Tracheophyta</taxon>
        <taxon>Spermatophyta</taxon>
        <taxon>Magnoliopsida</taxon>
        <taxon>eudicotyledons</taxon>
        <taxon>Gunneridae</taxon>
        <taxon>Pentapetalae</taxon>
        <taxon>asterids</taxon>
        <taxon>lamiids</taxon>
        <taxon>Solanales</taxon>
        <taxon>Solanaceae</taxon>
        <taxon>Solanoideae</taxon>
        <taxon>Solaneae</taxon>
        <taxon>Solanum</taxon>
    </lineage>
</organism>
<sequence length="86" mass="10118">MYGRKEFLPRSLSFSGVCPAAKKLRGMLASEMLKRKNKLKHGEKMTLDNMVAEIDRNIHRIAIVRYPWPRNIPEKWSYLVRFLEGV</sequence>
<keyword evidence="2" id="KW-1185">Reference proteome</keyword>